<dbReference type="PROSITE" id="PS50217">
    <property type="entry name" value="BZIP"/>
    <property type="match status" value="1"/>
</dbReference>
<dbReference type="GO" id="GO:0046982">
    <property type="term" value="F:protein heterodimerization activity"/>
    <property type="evidence" value="ECO:0007669"/>
    <property type="project" value="UniProtKB-ARBA"/>
</dbReference>
<reference evidence="8 9" key="1">
    <citation type="submission" date="2024-01" db="EMBL/GenBank/DDBJ databases">
        <title>The complete chloroplast genome sequence of Lithospermum erythrorhizon: insights into the phylogenetic relationship among Boraginaceae species and the maternal lineages of purple gromwells.</title>
        <authorList>
            <person name="Okada T."/>
            <person name="Watanabe K."/>
        </authorList>
    </citation>
    <scope>NUCLEOTIDE SEQUENCE [LARGE SCALE GENOMIC DNA]</scope>
</reference>
<dbReference type="AlphaFoldDB" id="A0AAV3NHX5"/>
<evidence type="ECO:0000259" key="7">
    <source>
        <dbReference type="PROSITE" id="PS50217"/>
    </source>
</evidence>
<evidence type="ECO:0000256" key="2">
    <source>
        <dbReference type="ARBA" id="ARBA00023015"/>
    </source>
</evidence>
<dbReference type="GO" id="GO:0045893">
    <property type="term" value="P:positive regulation of DNA-templated transcription"/>
    <property type="evidence" value="ECO:0007669"/>
    <property type="project" value="TreeGrafter"/>
</dbReference>
<dbReference type="Gene3D" id="1.20.5.170">
    <property type="match status" value="1"/>
</dbReference>
<dbReference type="GO" id="GO:0003700">
    <property type="term" value="F:DNA-binding transcription factor activity"/>
    <property type="evidence" value="ECO:0007669"/>
    <property type="project" value="InterPro"/>
</dbReference>
<dbReference type="Proteomes" id="UP001454036">
    <property type="component" value="Unassembled WGS sequence"/>
</dbReference>
<keyword evidence="4" id="KW-0804">Transcription</keyword>
<organism evidence="8 9">
    <name type="scientific">Lithospermum erythrorhizon</name>
    <name type="common">Purple gromwell</name>
    <name type="synonym">Lithospermum officinale var. erythrorhizon</name>
    <dbReference type="NCBI Taxonomy" id="34254"/>
    <lineage>
        <taxon>Eukaryota</taxon>
        <taxon>Viridiplantae</taxon>
        <taxon>Streptophyta</taxon>
        <taxon>Embryophyta</taxon>
        <taxon>Tracheophyta</taxon>
        <taxon>Spermatophyta</taxon>
        <taxon>Magnoliopsida</taxon>
        <taxon>eudicotyledons</taxon>
        <taxon>Gunneridae</taxon>
        <taxon>Pentapetalae</taxon>
        <taxon>asterids</taxon>
        <taxon>lamiids</taxon>
        <taxon>Boraginales</taxon>
        <taxon>Boraginaceae</taxon>
        <taxon>Boraginoideae</taxon>
        <taxon>Lithospermeae</taxon>
        <taxon>Lithospermum</taxon>
    </lineage>
</organism>
<feature type="region of interest" description="Disordered" evidence="6">
    <location>
        <begin position="1"/>
        <end position="51"/>
    </location>
</feature>
<sequence length="148" mass="16727">MESIAPTTQRPASSGSDVDRYAQFDERKRKRMISNRESARRSRMRKQQHSENLLTEVSRLQAENGVLNQRIEQLDQMYAGAMAQKNVSIAQAMELTDRLCSLNTVLEIVAEANGINVEIPEVHNSSLEPWQLPFPTLPINASSDLVNF</sequence>
<dbReference type="EMBL" id="BAABME010000016">
    <property type="protein sequence ID" value="GAA0138497.1"/>
    <property type="molecule type" value="Genomic_DNA"/>
</dbReference>
<name>A0AAV3NHX5_LITER</name>
<dbReference type="PANTHER" id="PTHR45764:SF34">
    <property type="entry name" value="BZIP TRANSCRIPTION FACTOR 53"/>
    <property type="match status" value="1"/>
</dbReference>
<evidence type="ECO:0000256" key="5">
    <source>
        <dbReference type="ARBA" id="ARBA00023242"/>
    </source>
</evidence>
<comment type="caution">
    <text evidence="8">The sequence shown here is derived from an EMBL/GenBank/DDBJ whole genome shotgun (WGS) entry which is preliminary data.</text>
</comment>
<feature type="compositionally biased region" description="Polar residues" evidence="6">
    <location>
        <begin position="1"/>
        <end position="16"/>
    </location>
</feature>
<evidence type="ECO:0000313" key="9">
    <source>
        <dbReference type="Proteomes" id="UP001454036"/>
    </source>
</evidence>
<dbReference type="InterPro" id="IPR045314">
    <property type="entry name" value="bZIP_plant_GBF1"/>
</dbReference>
<dbReference type="PROSITE" id="PS00036">
    <property type="entry name" value="BZIP_BASIC"/>
    <property type="match status" value="1"/>
</dbReference>
<evidence type="ECO:0000256" key="3">
    <source>
        <dbReference type="ARBA" id="ARBA00023125"/>
    </source>
</evidence>
<comment type="subcellular location">
    <subcellularLocation>
        <location evidence="1">Nucleus</location>
    </subcellularLocation>
</comment>
<dbReference type="InterPro" id="IPR004827">
    <property type="entry name" value="bZIP"/>
</dbReference>
<evidence type="ECO:0000256" key="6">
    <source>
        <dbReference type="SAM" id="MobiDB-lite"/>
    </source>
</evidence>
<accession>A0AAV3NHX5</accession>
<gene>
    <name evidence="8" type="ORF">LIER_00234</name>
</gene>
<dbReference type="InterPro" id="IPR046347">
    <property type="entry name" value="bZIP_sf"/>
</dbReference>
<dbReference type="GO" id="GO:0000976">
    <property type="term" value="F:transcription cis-regulatory region binding"/>
    <property type="evidence" value="ECO:0007669"/>
    <property type="project" value="TreeGrafter"/>
</dbReference>
<dbReference type="FunFam" id="1.20.5.170:FF:000020">
    <property type="entry name" value="BZIP transcription factor"/>
    <property type="match status" value="1"/>
</dbReference>
<keyword evidence="3 8" id="KW-0238">DNA-binding</keyword>
<feature type="compositionally biased region" description="Basic and acidic residues" evidence="6">
    <location>
        <begin position="17"/>
        <end position="27"/>
    </location>
</feature>
<dbReference type="GO" id="GO:0005634">
    <property type="term" value="C:nucleus"/>
    <property type="evidence" value="ECO:0007669"/>
    <property type="project" value="UniProtKB-SubCell"/>
</dbReference>
<dbReference type="SUPFAM" id="SSF57959">
    <property type="entry name" value="Leucine zipper domain"/>
    <property type="match status" value="1"/>
</dbReference>
<feature type="domain" description="BZIP" evidence="7">
    <location>
        <begin position="25"/>
        <end position="76"/>
    </location>
</feature>
<dbReference type="CDD" id="cd14702">
    <property type="entry name" value="bZIP_plant_GBF1"/>
    <property type="match status" value="1"/>
</dbReference>
<dbReference type="Pfam" id="PF00170">
    <property type="entry name" value="bZIP_1"/>
    <property type="match status" value="1"/>
</dbReference>
<proteinExistence type="predicted"/>
<keyword evidence="2" id="KW-0805">Transcription regulation</keyword>
<dbReference type="SMART" id="SM00338">
    <property type="entry name" value="BRLZ"/>
    <property type="match status" value="1"/>
</dbReference>
<evidence type="ECO:0000313" key="8">
    <source>
        <dbReference type="EMBL" id="GAA0138497.1"/>
    </source>
</evidence>
<evidence type="ECO:0000256" key="4">
    <source>
        <dbReference type="ARBA" id="ARBA00023163"/>
    </source>
</evidence>
<protein>
    <submittedName>
        <fullName evidence="8">DNA-binding transcription factor</fullName>
    </submittedName>
</protein>
<evidence type="ECO:0000256" key="1">
    <source>
        <dbReference type="ARBA" id="ARBA00004123"/>
    </source>
</evidence>
<keyword evidence="5" id="KW-0539">Nucleus</keyword>
<keyword evidence="9" id="KW-1185">Reference proteome</keyword>
<dbReference type="PANTHER" id="PTHR45764">
    <property type="entry name" value="BZIP TRANSCRIPTION FACTOR 44"/>
    <property type="match status" value="1"/>
</dbReference>